<evidence type="ECO:0000313" key="2">
    <source>
        <dbReference type="Proteomes" id="UP000266426"/>
    </source>
</evidence>
<sequence length="120" mass="12641">MSEKCSCGGIGSLVVACSGGADVGELADKLARQIARTGKAKPFCLAGFGGHISGMIESAKCADRIIAIDGCPVACAKKTMDHLSIELHVEYINLKDYGFQKGEVILNDIDIEQLIKEIGV</sequence>
<comment type="caution">
    <text evidence="1">The sequence shown here is derived from an EMBL/GenBank/DDBJ whole genome shotgun (WGS) entry which is preliminary data.</text>
</comment>
<dbReference type="Proteomes" id="UP000266426">
    <property type="component" value="Unassembled WGS sequence"/>
</dbReference>
<dbReference type="AlphaFoldDB" id="A0A3A4RJR0"/>
<evidence type="ECO:0000313" key="1">
    <source>
        <dbReference type="EMBL" id="RJP62086.1"/>
    </source>
</evidence>
<dbReference type="InterPro" id="IPR014958">
    <property type="entry name" value="DGC"/>
</dbReference>
<protein>
    <submittedName>
        <fullName evidence="1">Zinc-binding protein</fullName>
    </submittedName>
</protein>
<dbReference type="PROSITE" id="PS51257">
    <property type="entry name" value="PROKAR_LIPOPROTEIN"/>
    <property type="match status" value="1"/>
</dbReference>
<reference evidence="1 2" key="1">
    <citation type="journal article" date="2017" name="ISME J.">
        <title>Energy and carbon metabolisms in a deep terrestrial subsurface fluid microbial community.</title>
        <authorList>
            <person name="Momper L."/>
            <person name="Jungbluth S.P."/>
            <person name="Lee M.D."/>
            <person name="Amend J.P."/>
        </authorList>
    </citation>
    <scope>NUCLEOTIDE SEQUENCE [LARGE SCALE GENOMIC DNA]</scope>
    <source>
        <strain evidence="1">SURF_26</strain>
    </source>
</reference>
<proteinExistence type="predicted"/>
<dbReference type="EMBL" id="QZJZ01000005">
    <property type="protein sequence ID" value="RJP62086.1"/>
    <property type="molecule type" value="Genomic_DNA"/>
</dbReference>
<name>A0A3A4RJR0_9BACT</name>
<dbReference type="Pfam" id="PF08859">
    <property type="entry name" value="DGC"/>
    <property type="match status" value="1"/>
</dbReference>
<accession>A0A3A4RJR0</accession>
<gene>
    <name evidence="1" type="ORF">C4541_00705</name>
</gene>
<dbReference type="PIRSF" id="PIRSF037181">
    <property type="entry name" value="DGC"/>
    <property type="match status" value="1"/>
</dbReference>
<organism evidence="1 2">
    <name type="scientific">Candidatus Auribacter fodinae</name>
    <dbReference type="NCBI Taxonomy" id="2093366"/>
    <lineage>
        <taxon>Bacteria</taxon>
        <taxon>Pseudomonadati</taxon>
        <taxon>Candidatus Auribacterota</taxon>
        <taxon>Candidatus Auribacteria</taxon>
        <taxon>Candidatus Auribacterales</taxon>
        <taxon>Candidatus Auribacteraceae</taxon>
        <taxon>Candidatus Auribacter</taxon>
    </lineage>
</organism>